<dbReference type="OrthoDB" id="1669814at2759"/>
<dbReference type="PANTHER" id="PTHR42760">
    <property type="entry name" value="SHORT-CHAIN DEHYDROGENASES/REDUCTASES FAMILY MEMBER"/>
    <property type="match status" value="1"/>
</dbReference>
<keyword evidence="4" id="KW-1185">Reference proteome</keyword>
<dbReference type="HOGENOM" id="CLU_010194_1_0_1"/>
<dbReference type="CDD" id="cd05233">
    <property type="entry name" value="SDR_c"/>
    <property type="match status" value="1"/>
</dbReference>
<dbReference type="Pfam" id="PF13561">
    <property type="entry name" value="adh_short_C2"/>
    <property type="match status" value="1"/>
</dbReference>
<comment type="similarity">
    <text evidence="1">Belongs to the short-chain dehydrogenases/reductases (SDR) family.</text>
</comment>
<proteinExistence type="inferred from homology"/>
<protein>
    <submittedName>
        <fullName evidence="3">3-oxoacyl-[acyl-carrier-protein] reductase-like protein</fullName>
    </submittedName>
</protein>
<name>A0A086TGW0_HAPC1</name>
<gene>
    <name evidence="3" type="ORF">ACRE_003290</name>
</gene>
<evidence type="ECO:0000256" key="2">
    <source>
        <dbReference type="ARBA" id="ARBA00022857"/>
    </source>
</evidence>
<dbReference type="GO" id="GO:0048038">
    <property type="term" value="F:quinone binding"/>
    <property type="evidence" value="ECO:0007669"/>
    <property type="project" value="TreeGrafter"/>
</dbReference>
<dbReference type="InterPro" id="IPR020904">
    <property type="entry name" value="Sc_DH/Rdtase_CS"/>
</dbReference>
<organism evidence="3 4">
    <name type="scientific">Hapsidospora chrysogenum (strain ATCC 11550 / CBS 779.69 / DSM 880 / IAM 14645 / JCM 23072 / IMI 49137)</name>
    <name type="common">Acremonium chrysogenum</name>
    <dbReference type="NCBI Taxonomy" id="857340"/>
    <lineage>
        <taxon>Eukaryota</taxon>
        <taxon>Fungi</taxon>
        <taxon>Dikarya</taxon>
        <taxon>Ascomycota</taxon>
        <taxon>Pezizomycotina</taxon>
        <taxon>Sordariomycetes</taxon>
        <taxon>Hypocreomycetidae</taxon>
        <taxon>Hypocreales</taxon>
        <taxon>Bionectriaceae</taxon>
        <taxon>Hapsidospora</taxon>
    </lineage>
</organism>
<dbReference type="PRINTS" id="PR00080">
    <property type="entry name" value="SDRFAMILY"/>
</dbReference>
<dbReference type="STRING" id="857340.A0A086TGW0"/>
<evidence type="ECO:0000256" key="1">
    <source>
        <dbReference type="ARBA" id="ARBA00006484"/>
    </source>
</evidence>
<dbReference type="PRINTS" id="PR00081">
    <property type="entry name" value="GDHRDH"/>
</dbReference>
<dbReference type="PANTHER" id="PTHR42760:SF45">
    <property type="entry name" value="SHORT CHAIN DEHYDROGENASE_REDUCTASE FAMILY PROTEIN, PUTATIVE (AFU_ORTHOLOGUE AFUA_3G09150)-RELATED"/>
    <property type="match status" value="1"/>
</dbReference>
<dbReference type="FunFam" id="3.40.50.720:FF:000084">
    <property type="entry name" value="Short-chain dehydrogenase reductase"/>
    <property type="match status" value="1"/>
</dbReference>
<dbReference type="Proteomes" id="UP000029964">
    <property type="component" value="Unassembled WGS sequence"/>
</dbReference>
<evidence type="ECO:0000313" key="4">
    <source>
        <dbReference type="Proteomes" id="UP000029964"/>
    </source>
</evidence>
<dbReference type="GO" id="GO:0006633">
    <property type="term" value="P:fatty acid biosynthetic process"/>
    <property type="evidence" value="ECO:0007669"/>
    <property type="project" value="TreeGrafter"/>
</dbReference>
<dbReference type="SUPFAM" id="SSF51735">
    <property type="entry name" value="NAD(P)-binding Rossmann-fold domains"/>
    <property type="match status" value="1"/>
</dbReference>
<dbReference type="AlphaFoldDB" id="A0A086TGW0"/>
<dbReference type="InterPro" id="IPR002347">
    <property type="entry name" value="SDR_fam"/>
</dbReference>
<dbReference type="Gene3D" id="3.40.50.720">
    <property type="entry name" value="NAD(P)-binding Rossmann-like Domain"/>
    <property type="match status" value="1"/>
</dbReference>
<comment type="caution">
    <text evidence="3">The sequence shown here is derived from an EMBL/GenBank/DDBJ whole genome shotgun (WGS) entry which is preliminary data.</text>
</comment>
<reference evidence="4" key="1">
    <citation type="journal article" date="2014" name="Genome Announc.">
        <title>Genome sequence and annotation of Acremonium chrysogenum, producer of the beta-lactam antibiotic cephalosporin C.</title>
        <authorList>
            <person name="Terfehr D."/>
            <person name="Dahlmann T.A."/>
            <person name="Specht T."/>
            <person name="Zadra I."/>
            <person name="Kuernsteiner H."/>
            <person name="Kueck U."/>
        </authorList>
    </citation>
    <scope>NUCLEOTIDE SEQUENCE [LARGE SCALE GENOMIC DNA]</scope>
    <source>
        <strain evidence="4">ATCC 11550 / CBS 779.69 / DSM 880 / IAM 14645 / JCM 23072 / IMI 49137</strain>
    </source>
</reference>
<dbReference type="InterPro" id="IPR036291">
    <property type="entry name" value="NAD(P)-bd_dom_sf"/>
</dbReference>
<dbReference type="PROSITE" id="PS00061">
    <property type="entry name" value="ADH_SHORT"/>
    <property type="match status" value="1"/>
</dbReference>
<sequence length="248" mass="26200">MQGKVIAITGAASGIALVTAKLLASKGAKVSLSDVQEGPLKQLVDDITKNGGTAFATVVDVRNRKQVESWIDNTVKAYGKLDGVVNAAGVIGSHIGIHGIEDIEDDEWDFVCDVNQRGVFNCLRAQIPNMNDGGSIVNFASIAGLIGFAKNAAYVASKHAVIGITKTAAKELGHRGIRCNAVCPGPIQTPMYAKSGEIRGENQDFEKTVALKRKGEAKEVANLVEWLLSDGSSYITGSTQQIDGGWNC</sequence>
<keyword evidence="2" id="KW-0521">NADP</keyword>
<accession>A0A086TGW0</accession>
<dbReference type="EMBL" id="JPKY01000002">
    <property type="protein sequence ID" value="KFH48592.1"/>
    <property type="molecule type" value="Genomic_DNA"/>
</dbReference>
<dbReference type="GO" id="GO:0016616">
    <property type="term" value="F:oxidoreductase activity, acting on the CH-OH group of donors, NAD or NADP as acceptor"/>
    <property type="evidence" value="ECO:0007669"/>
    <property type="project" value="TreeGrafter"/>
</dbReference>
<evidence type="ECO:0000313" key="3">
    <source>
        <dbReference type="EMBL" id="KFH48592.1"/>
    </source>
</evidence>